<protein>
    <submittedName>
        <fullName evidence="2">Sulfatase domain-containing protein</fullName>
    </submittedName>
</protein>
<keyword evidence="1" id="KW-1185">Reference proteome</keyword>
<organism evidence="1 2">
    <name type="scientific">Caenorhabditis tropicalis</name>
    <dbReference type="NCBI Taxonomy" id="1561998"/>
    <lineage>
        <taxon>Eukaryota</taxon>
        <taxon>Metazoa</taxon>
        <taxon>Ecdysozoa</taxon>
        <taxon>Nematoda</taxon>
        <taxon>Chromadorea</taxon>
        <taxon>Rhabditida</taxon>
        <taxon>Rhabditina</taxon>
        <taxon>Rhabditomorpha</taxon>
        <taxon>Rhabditoidea</taxon>
        <taxon>Rhabditidae</taxon>
        <taxon>Peloderinae</taxon>
        <taxon>Caenorhabditis</taxon>
    </lineage>
</organism>
<dbReference type="STRING" id="1561998.A0A1I7TND3"/>
<proteinExistence type="predicted"/>
<dbReference type="Proteomes" id="UP000095282">
    <property type="component" value="Unplaced"/>
</dbReference>
<evidence type="ECO:0000313" key="2">
    <source>
        <dbReference type="WBParaSite" id="Csp11.Scaffold629.g10154.t4"/>
    </source>
</evidence>
<sequence length="85" mass="9548">MQSTQITSTMAIVPSEVVLPIQPPNINSEFKNTLSSRINLFDGFDQSFSELSNPYQPVLPLMQRDSISSANSYYSESSLFICCYQ</sequence>
<dbReference type="WBParaSite" id="Csp11.Scaffold629.g10154.t4">
    <property type="protein sequence ID" value="Csp11.Scaffold629.g10154.t4"/>
    <property type="gene ID" value="Csp11.Scaffold629.g10154"/>
</dbReference>
<reference evidence="2" key="1">
    <citation type="submission" date="2016-11" db="UniProtKB">
        <authorList>
            <consortium name="WormBaseParasite"/>
        </authorList>
    </citation>
    <scope>IDENTIFICATION</scope>
</reference>
<name>A0A1I7TND3_9PELO</name>
<dbReference type="AlphaFoldDB" id="A0A1I7TND3"/>
<accession>A0A1I7TND3</accession>
<evidence type="ECO:0000313" key="1">
    <source>
        <dbReference type="Proteomes" id="UP000095282"/>
    </source>
</evidence>